<dbReference type="Proteomes" id="UP000541810">
    <property type="component" value="Unassembled WGS sequence"/>
</dbReference>
<keyword evidence="3" id="KW-1185">Reference proteome</keyword>
<proteinExistence type="predicted"/>
<sequence>MSMHSKHRGFTAVDLIAVIAISLIGIALFLVVLQLGQPRGGGSRLMNNNTQLRGIHQGFVIFAQSNKKGGNDGYFPGMDSSGNILPDGEATGYSGDGTEPASRLRMMLEGNFVTPDYIINPADTRAMEAEIQPGQVEYQGLTADHFSYAMLGLAEALRHQEGRYEPGDDLRAIEWKETLNTAAIVLSDRALGTDRKNISSVFTEPGSGDWRGGVVRNDNSTSFETQTEFEDTKYGNNDANDFDHIFEDEPNASDAFLVFEDAVTAYSKN</sequence>
<keyword evidence="1" id="KW-0472">Membrane</keyword>
<evidence type="ECO:0000256" key="1">
    <source>
        <dbReference type="SAM" id="Phobius"/>
    </source>
</evidence>
<dbReference type="EMBL" id="JACHGY010000001">
    <property type="protein sequence ID" value="MBB6429390.1"/>
    <property type="molecule type" value="Genomic_DNA"/>
</dbReference>
<gene>
    <name evidence="2" type="ORF">HNQ40_001196</name>
</gene>
<evidence type="ECO:0008006" key="4">
    <source>
        <dbReference type="Google" id="ProtNLM"/>
    </source>
</evidence>
<evidence type="ECO:0000313" key="3">
    <source>
        <dbReference type="Proteomes" id="UP000541810"/>
    </source>
</evidence>
<name>A0A7X0LJI3_9BACT</name>
<reference evidence="2 3" key="1">
    <citation type="submission" date="2020-08" db="EMBL/GenBank/DDBJ databases">
        <title>Genomic Encyclopedia of Type Strains, Phase IV (KMG-IV): sequencing the most valuable type-strain genomes for metagenomic binning, comparative biology and taxonomic classification.</title>
        <authorList>
            <person name="Goeker M."/>
        </authorList>
    </citation>
    <scope>NUCLEOTIDE SEQUENCE [LARGE SCALE GENOMIC DNA]</scope>
    <source>
        <strain evidence="2 3">DSM 103725</strain>
    </source>
</reference>
<organism evidence="2 3">
    <name type="scientific">Algisphaera agarilytica</name>
    <dbReference type="NCBI Taxonomy" id="1385975"/>
    <lineage>
        <taxon>Bacteria</taxon>
        <taxon>Pseudomonadati</taxon>
        <taxon>Planctomycetota</taxon>
        <taxon>Phycisphaerae</taxon>
        <taxon>Phycisphaerales</taxon>
        <taxon>Phycisphaeraceae</taxon>
        <taxon>Algisphaera</taxon>
    </lineage>
</organism>
<comment type="caution">
    <text evidence="2">The sequence shown here is derived from an EMBL/GenBank/DDBJ whole genome shotgun (WGS) entry which is preliminary data.</text>
</comment>
<feature type="transmembrane region" description="Helical" evidence="1">
    <location>
        <begin position="12"/>
        <end position="36"/>
    </location>
</feature>
<dbReference type="AlphaFoldDB" id="A0A7X0LJI3"/>
<keyword evidence="1" id="KW-1133">Transmembrane helix</keyword>
<protein>
    <recommendedName>
        <fullName evidence="4">Prepilin-type N-terminal cleavage/methylation domain-containing protein</fullName>
    </recommendedName>
</protein>
<accession>A0A7X0LJI3</accession>
<keyword evidence="1" id="KW-0812">Transmembrane</keyword>
<evidence type="ECO:0000313" key="2">
    <source>
        <dbReference type="EMBL" id="MBB6429390.1"/>
    </source>
</evidence>